<organism evidence="9 10">
    <name type="scientific">Candidatus Faecivivens stercoripullorum</name>
    <dbReference type="NCBI Taxonomy" id="2840805"/>
    <lineage>
        <taxon>Bacteria</taxon>
        <taxon>Bacillati</taxon>
        <taxon>Bacillota</taxon>
        <taxon>Clostridia</taxon>
        <taxon>Eubacteriales</taxon>
        <taxon>Oscillospiraceae</taxon>
        <taxon>Oscillospiraceae incertae sedis</taxon>
        <taxon>Candidatus Faecivivens</taxon>
    </lineage>
</organism>
<dbReference type="InterPro" id="IPR036277">
    <property type="entry name" value="SMC_hinge_sf"/>
</dbReference>
<reference evidence="9" key="2">
    <citation type="journal article" date="2021" name="PeerJ">
        <title>Extensive microbial diversity within the chicken gut microbiome revealed by metagenomics and culture.</title>
        <authorList>
            <person name="Gilroy R."/>
            <person name="Ravi A."/>
            <person name="Getino M."/>
            <person name="Pursley I."/>
            <person name="Horton D.L."/>
            <person name="Alikhan N.F."/>
            <person name="Baker D."/>
            <person name="Gharbi K."/>
            <person name="Hall N."/>
            <person name="Watson M."/>
            <person name="Adriaenssens E.M."/>
            <person name="Foster-Nyarko E."/>
            <person name="Jarju S."/>
            <person name="Secka A."/>
            <person name="Antonio M."/>
            <person name="Oren A."/>
            <person name="Chaudhuri R.R."/>
            <person name="La Ragione R."/>
            <person name="Hildebrand F."/>
            <person name="Pallen M.J."/>
        </authorList>
    </citation>
    <scope>NUCLEOTIDE SEQUENCE</scope>
    <source>
        <strain evidence="9">ChiBcec7-5410</strain>
    </source>
</reference>
<keyword evidence="6 7" id="KW-0238">DNA-binding</keyword>
<dbReference type="InterPro" id="IPR011890">
    <property type="entry name" value="SMC_prok"/>
</dbReference>
<evidence type="ECO:0000256" key="7">
    <source>
        <dbReference type="HAMAP-Rule" id="MF_01894"/>
    </source>
</evidence>
<dbReference type="GO" id="GO:0003677">
    <property type="term" value="F:DNA binding"/>
    <property type="evidence" value="ECO:0007669"/>
    <property type="project" value="UniProtKB-UniRule"/>
</dbReference>
<sequence>MRLSSLEIQGFKSFPDKTKIEFDRGMTVVVGPNGSGKSNISDAMRWVLGEQSTKTLRGGKMEDVIFAGTASRKPMGSACVSLTFDNSDRTLPVEEDAVTITRRYYRSGESEYLLNGKAIRLRELNEMLMDTGLGKDGYSMIGQGRIAEIVAAKSRERREIFEEAAGIAKYRYRREEAERKLTQAQENLLRLYDILSELESRVGPLKEQSEKAEQFLSLSEEKKKLEVSLWLQTLDSYRESLRQQENKCLIARADAERLQAEADKIEQQIQQAFSKTQECLTKSEEYRQIRENLQNRIASHRSDIAVHENERTHCLLEQKRMKGEIAGADAQAGERAAAILAAAEEEKGLEQKLESLEKEEQLAKEEQQKLLEKGKSYDSETGDLQARLSQLALDISRNTMTITASERAAADERIRLREAEEGIRSAEEKTSQQQAAIAEVDGLLEEILSRRESLTNTEKGLQLKLSGKEDALKKLQQQYQDLELEEKGKLQRANLLRDLEENMEGFAHSVKAVLNWQKNGVQKGVHGTVAQLISVPSQYALAIETALGGALQNLIVADEEIAKSCIRRLQREKAGRATFLPLTSVKGSLLDQPGLDKEPGFIGLASELIDTDPAYRGIARFLLGRIVIASDLDAASDMAKKNRYRFRVVTLDGQQVNVGGSFTGGSAARTQGLLSRRGEAAALRKEAETLHSQKEAVAAKGRELKAELDEIRAQIEGTRSELIVAGEDYVRFEGEKKRCETEMQSAGERIEGFQAQVAQCREKLEAAQAENRAAAEALAAAKEEKQSVENQLSARQGRQDQLSTQLEQLAARLSAFSVRRVVLEKDLEAARVRKENLGKERAEAAARQQQLKEEVQKLDASLAKLEADIKTCKQEIETFTRQIADYEKKNEQVLEERAHLEGETITLRQKSREAALQKERAVGEQARLDEQKQTIQRDYDHLVSRLWEEYELTPREADAVRVPMESVAEGNRQLGIIKNRIKALGSINVAAIEEYREVSGRYAFLKTQVDDAAGARDELLQLIENLTEEMKNIFSSAFQTINRNFGSIFAELFGGGSASLQLEDPEDVLECGIEIIVQPPGKIIKNLAALSGGEQAMVAVAIYFAILKVRPSPFCVLDEIEAALDDVNVSRYAAYLRSICDKTQFILITHRRGTMEQADVLYGVTMQESGVSRLLQLKISQLSSENLQTEQT</sequence>
<evidence type="ECO:0000313" key="9">
    <source>
        <dbReference type="EMBL" id="HIT94880.1"/>
    </source>
</evidence>
<feature type="coiled-coil region" evidence="7">
    <location>
        <begin position="167"/>
        <end position="201"/>
    </location>
</feature>
<evidence type="ECO:0000256" key="3">
    <source>
        <dbReference type="ARBA" id="ARBA00022741"/>
    </source>
</evidence>
<evidence type="ECO:0000313" key="10">
    <source>
        <dbReference type="Proteomes" id="UP000824160"/>
    </source>
</evidence>
<dbReference type="InterPro" id="IPR010935">
    <property type="entry name" value="SMC_hinge"/>
</dbReference>
<dbReference type="FunFam" id="3.40.50.300:FF:000901">
    <property type="entry name" value="Chromosome partition protein Smc"/>
    <property type="match status" value="1"/>
</dbReference>
<dbReference type="SUPFAM" id="SSF52540">
    <property type="entry name" value="P-loop containing nucleoside triphosphate hydrolases"/>
    <property type="match status" value="1"/>
</dbReference>
<dbReference type="GO" id="GO:0016887">
    <property type="term" value="F:ATP hydrolysis activity"/>
    <property type="evidence" value="ECO:0007669"/>
    <property type="project" value="InterPro"/>
</dbReference>
<dbReference type="PIRSF" id="PIRSF005719">
    <property type="entry name" value="SMC"/>
    <property type="match status" value="1"/>
</dbReference>
<feature type="coiled-coil region" evidence="7">
    <location>
        <begin position="409"/>
        <end position="492"/>
    </location>
</feature>
<dbReference type="GO" id="GO:0030261">
    <property type="term" value="P:chromosome condensation"/>
    <property type="evidence" value="ECO:0007669"/>
    <property type="project" value="InterPro"/>
</dbReference>
<comment type="subcellular location">
    <subcellularLocation>
        <location evidence="1 7">Cytoplasm</location>
    </subcellularLocation>
</comment>
<evidence type="ECO:0000256" key="1">
    <source>
        <dbReference type="ARBA" id="ARBA00004496"/>
    </source>
</evidence>
<feature type="coiled-coil region" evidence="7">
    <location>
        <begin position="1009"/>
        <end position="1036"/>
    </location>
</feature>
<evidence type="ECO:0000256" key="2">
    <source>
        <dbReference type="ARBA" id="ARBA00022490"/>
    </source>
</evidence>
<dbReference type="SUPFAM" id="SSF57997">
    <property type="entry name" value="Tropomyosin"/>
    <property type="match status" value="1"/>
</dbReference>
<keyword evidence="3 7" id="KW-0547">Nucleotide-binding</keyword>
<dbReference type="GO" id="GO:0005737">
    <property type="term" value="C:cytoplasm"/>
    <property type="evidence" value="ECO:0007669"/>
    <property type="project" value="UniProtKB-SubCell"/>
</dbReference>
<feature type="binding site" evidence="7">
    <location>
        <begin position="32"/>
        <end position="39"/>
    </location>
    <ligand>
        <name>ATP</name>
        <dbReference type="ChEBI" id="CHEBI:30616"/>
    </ligand>
</feature>
<dbReference type="Pfam" id="PF06470">
    <property type="entry name" value="SMC_hinge"/>
    <property type="match status" value="1"/>
</dbReference>
<feature type="coiled-coil region" evidence="7">
    <location>
        <begin position="241"/>
        <end position="310"/>
    </location>
</feature>
<dbReference type="CDD" id="cd03278">
    <property type="entry name" value="ABC_SMC_barmotin"/>
    <property type="match status" value="2"/>
</dbReference>
<dbReference type="HAMAP" id="MF_01894">
    <property type="entry name" value="Smc_prok"/>
    <property type="match status" value="1"/>
</dbReference>
<dbReference type="InterPro" id="IPR003395">
    <property type="entry name" value="RecF/RecN/SMC_N"/>
</dbReference>
<comment type="similarity">
    <text evidence="7">Belongs to the SMC family.</text>
</comment>
<comment type="subunit">
    <text evidence="7">Homodimer.</text>
</comment>
<dbReference type="Pfam" id="PF02463">
    <property type="entry name" value="SMC_N"/>
    <property type="match status" value="1"/>
</dbReference>
<keyword evidence="4 7" id="KW-0067">ATP-binding</keyword>
<accession>A0A9D1H6Q0</accession>
<dbReference type="Gene3D" id="3.30.70.1620">
    <property type="match status" value="1"/>
</dbReference>
<dbReference type="InterPro" id="IPR027417">
    <property type="entry name" value="P-loop_NTPase"/>
</dbReference>
<comment type="domain">
    <text evidence="7">Contains large globular domains required for ATP hydrolysis at each terminus and a third globular domain forming a flexible hinge near the middle of the molecule. These domains are separated by coiled-coil structures.</text>
</comment>
<proteinExistence type="inferred from homology"/>
<dbReference type="InterPro" id="IPR024704">
    <property type="entry name" value="SMC"/>
</dbReference>
<feature type="coiled-coil region" evidence="7">
    <location>
        <begin position="694"/>
        <end position="903"/>
    </location>
</feature>
<dbReference type="SMART" id="SM00968">
    <property type="entry name" value="SMC_hinge"/>
    <property type="match status" value="1"/>
</dbReference>
<dbReference type="EMBL" id="DVLW01000189">
    <property type="protein sequence ID" value="HIT94880.1"/>
    <property type="molecule type" value="Genomic_DNA"/>
</dbReference>
<keyword evidence="5 7" id="KW-0175">Coiled coil</keyword>
<dbReference type="Gene3D" id="1.20.1060.20">
    <property type="match status" value="1"/>
</dbReference>
<evidence type="ECO:0000256" key="4">
    <source>
        <dbReference type="ARBA" id="ARBA00022840"/>
    </source>
</evidence>
<dbReference type="Gene3D" id="3.40.50.300">
    <property type="entry name" value="P-loop containing nucleotide triphosphate hydrolases"/>
    <property type="match status" value="2"/>
</dbReference>
<comment type="caution">
    <text evidence="9">The sequence shown here is derived from an EMBL/GenBank/DDBJ whole genome shotgun (WGS) entry which is preliminary data.</text>
</comment>
<gene>
    <name evidence="7 9" type="primary">smc</name>
    <name evidence="9" type="ORF">IAC43_06810</name>
</gene>
<dbReference type="GO" id="GO:0005524">
    <property type="term" value="F:ATP binding"/>
    <property type="evidence" value="ECO:0007669"/>
    <property type="project" value="UniProtKB-UniRule"/>
</dbReference>
<dbReference type="PANTHER" id="PTHR43977">
    <property type="entry name" value="STRUCTURAL MAINTENANCE OF CHROMOSOMES PROTEIN 3"/>
    <property type="match status" value="1"/>
</dbReference>
<name>A0A9D1H6Q0_9FIRM</name>
<dbReference type="SUPFAM" id="SSF75553">
    <property type="entry name" value="Smc hinge domain"/>
    <property type="match status" value="1"/>
</dbReference>
<evidence type="ECO:0000256" key="5">
    <source>
        <dbReference type="ARBA" id="ARBA00023054"/>
    </source>
</evidence>
<dbReference type="NCBIfam" id="TIGR02168">
    <property type="entry name" value="SMC_prok_B"/>
    <property type="match status" value="1"/>
</dbReference>
<keyword evidence="2 7" id="KW-0963">Cytoplasm</keyword>
<dbReference type="GO" id="GO:0005694">
    <property type="term" value="C:chromosome"/>
    <property type="evidence" value="ECO:0007669"/>
    <property type="project" value="InterPro"/>
</dbReference>
<dbReference type="GO" id="GO:0006260">
    <property type="term" value="P:DNA replication"/>
    <property type="evidence" value="ECO:0007669"/>
    <property type="project" value="UniProtKB-UniRule"/>
</dbReference>
<evidence type="ECO:0000259" key="8">
    <source>
        <dbReference type="SMART" id="SM00968"/>
    </source>
</evidence>
<evidence type="ECO:0000256" key="6">
    <source>
        <dbReference type="ARBA" id="ARBA00023125"/>
    </source>
</evidence>
<feature type="coiled-coil region" evidence="7">
    <location>
        <begin position="339"/>
        <end position="373"/>
    </location>
</feature>
<protein>
    <recommendedName>
        <fullName evidence="7">Chromosome partition protein Smc</fullName>
    </recommendedName>
</protein>
<feature type="domain" description="SMC hinge" evidence="8">
    <location>
        <begin position="523"/>
        <end position="639"/>
    </location>
</feature>
<dbReference type="GO" id="GO:0007062">
    <property type="term" value="P:sister chromatid cohesion"/>
    <property type="evidence" value="ECO:0007669"/>
    <property type="project" value="InterPro"/>
</dbReference>
<dbReference type="AlphaFoldDB" id="A0A9D1H6Q0"/>
<dbReference type="Proteomes" id="UP000824160">
    <property type="component" value="Unassembled WGS sequence"/>
</dbReference>
<comment type="function">
    <text evidence="7">Required for chromosome condensation and partitioning.</text>
</comment>
<dbReference type="GO" id="GO:0007059">
    <property type="term" value="P:chromosome segregation"/>
    <property type="evidence" value="ECO:0007669"/>
    <property type="project" value="UniProtKB-UniRule"/>
</dbReference>
<reference evidence="9" key="1">
    <citation type="submission" date="2020-10" db="EMBL/GenBank/DDBJ databases">
        <authorList>
            <person name="Gilroy R."/>
        </authorList>
    </citation>
    <scope>NUCLEOTIDE SEQUENCE</scope>
    <source>
        <strain evidence="9">ChiBcec7-5410</strain>
    </source>
</reference>